<comment type="caution">
    <text evidence="2">The sequence shown here is derived from an EMBL/GenBank/DDBJ whole genome shotgun (WGS) entry which is preliminary data.</text>
</comment>
<accession>A0AA86QGT0</accession>
<reference evidence="3 4" key="2">
    <citation type="submission" date="2024-07" db="EMBL/GenBank/DDBJ databases">
        <authorList>
            <person name="Akdeniz Z."/>
        </authorList>
    </citation>
    <scope>NUCLEOTIDE SEQUENCE [LARGE SCALE GENOMIC DNA]</scope>
</reference>
<keyword evidence="4" id="KW-1185">Reference proteome</keyword>
<name>A0AA86QGT0_9EUKA</name>
<dbReference type="EMBL" id="CAXDID020000207">
    <property type="protein sequence ID" value="CAL6055640.1"/>
    <property type="molecule type" value="Genomic_DNA"/>
</dbReference>
<keyword evidence="1" id="KW-1133">Transmembrane helix</keyword>
<gene>
    <name evidence="3" type="ORF">HINF_LOCUS46639</name>
    <name evidence="2" type="ORF">HINF_LOCUS46656</name>
</gene>
<proteinExistence type="predicted"/>
<organism evidence="2">
    <name type="scientific">Hexamita inflata</name>
    <dbReference type="NCBI Taxonomy" id="28002"/>
    <lineage>
        <taxon>Eukaryota</taxon>
        <taxon>Metamonada</taxon>
        <taxon>Diplomonadida</taxon>
        <taxon>Hexamitidae</taxon>
        <taxon>Hexamitinae</taxon>
        <taxon>Hexamita</taxon>
    </lineage>
</organism>
<evidence type="ECO:0000313" key="4">
    <source>
        <dbReference type="Proteomes" id="UP001642409"/>
    </source>
</evidence>
<feature type="transmembrane region" description="Helical" evidence="1">
    <location>
        <begin position="43"/>
        <end position="63"/>
    </location>
</feature>
<evidence type="ECO:0000256" key="1">
    <source>
        <dbReference type="SAM" id="Phobius"/>
    </source>
</evidence>
<keyword evidence="1" id="KW-0472">Membrane</keyword>
<dbReference type="Proteomes" id="UP001642409">
    <property type="component" value="Unassembled WGS sequence"/>
</dbReference>
<sequence>MGLIYERKMRFLDMLWQVSQLQRLIVVFRGKLLSENCSGIQRLSIFFIFIQIFYNFIYMYYFIAFNRISSLLLDQRTGRWLEIISHTTSKCLRTVKQQSSTAGFGVDMNKLSINIFCTIVDF</sequence>
<keyword evidence="1" id="KW-0812">Transmembrane</keyword>
<dbReference type="EMBL" id="CATOUU010000914">
    <property type="protein sequence ID" value="CAI9959011.1"/>
    <property type="molecule type" value="Genomic_DNA"/>
</dbReference>
<reference evidence="2" key="1">
    <citation type="submission" date="2023-06" db="EMBL/GenBank/DDBJ databases">
        <authorList>
            <person name="Kurt Z."/>
        </authorList>
    </citation>
    <scope>NUCLEOTIDE SEQUENCE</scope>
</reference>
<dbReference type="AlphaFoldDB" id="A0AA86QGT0"/>
<evidence type="ECO:0000313" key="3">
    <source>
        <dbReference type="EMBL" id="CAL6055640.1"/>
    </source>
</evidence>
<protein>
    <submittedName>
        <fullName evidence="3">Hypothetical_protein</fullName>
    </submittedName>
</protein>
<evidence type="ECO:0000313" key="2">
    <source>
        <dbReference type="EMBL" id="CAI9959011.1"/>
    </source>
</evidence>